<dbReference type="RefSeq" id="XP_033574408.1">
    <property type="nucleotide sequence ID" value="XM_033728280.1"/>
</dbReference>
<dbReference type="GO" id="GO:0005886">
    <property type="term" value="C:plasma membrane"/>
    <property type="evidence" value="ECO:0007669"/>
    <property type="project" value="TreeGrafter"/>
</dbReference>
<reference evidence="8" key="2">
    <citation type="submission" date="2020-04" db="EMBL/GenBank/DDBJ databases">
        <authorList>
            <consortium name="NCBI Genome Project"/>
        </authorList>
    </citation>
    <scope>NUCLEOTIDE SEQUENCE</scope>
    <source>
        <strain evidence="8">CBS 304.34</strain>
    </source>
</reference>
<comment type="subcellular location">
    <subcellularLocation>
        <location evidence="1">Membrane</location>
        <topology evidence="1">Multi-pass membrane protein</topology>
    </subcellularLocation>
</comment>
<organism evidence="6">
    <name type="scientific">Mytilinidion resinicola</name>
    <dbReference type="NCBI Taxonomy" id="574789"/>
    <lineage>
        <taxon>Eukaryota</taxon>
        <taxon>Fungi</taxon>
        <taxon>Dikarya</taxon>
        <taxon>Ascomycota</taxon>
        <taxon>Pezizomycotina</taxon>
        <taxon>Dothideomycetes</taxon>
        <taxon>Pleosporomycetidae</taxon>
        <taxon>Mytilinidiales</taxon>
        <taxon>Mytilinidiaceae</taxon>
        <taxon>Mytilinidion</taxon>
    </lineage>
</organism>
<name>A0A6A6YHG5_9PEZI</name>
<gene>
    <name evidence="6 8" type="ORF">BDZ99DRAFT_573271</name>
</gene>
<reference evidence="8" key="3">
    <citation type="submission" date="2025-04" db="UniProtKB">
        <authorList>
            <consortium name="RefSeq"/>
        </authorList>
    </citation>
    <scope>IDENTIFICATION</scope>
    <source>
        <strain evidence="8">CBS 304.34</strain>
    </source>
</reference>
<feature type="transmembrane region" description="Helical" evidence="5">
    <location>
        <begin position="67"/>
        <end position="92"/>
    </location>
</feature>
<keyword evidence="7" id="KW-1185">Reference proteome</keyword>
<dbReference type="AlphaFoldDB" id="A0A6A6YHG5"/>
<dbReference type="CDD" id="cd00637">
    <property type="entry name" value="7tm_classA_rhodopsin-like"/>
    <property type="match status" value="1"/>
</dbReference>
<evidence type="ECO:0000313" key="8">
    <source>
        <dbReference type="RefSeq" id="XP_033574408.1"/>
    </source>
</evidence>
<dbReference type="Proteomes" id="UP000504636">
    <property type="component" value="Unplaced"/>
</dbReference>
<keyword evidence="2 5" id="KW-0812">Transmembrane</keyword>
<dbReference type="PANTHER" id="PTHR23112:SF37">
    <property type="entry name" value="G PROTEIN-COUPLED RECEPTOR GPR1"/>
    <property type="match status" value="1"/>
</dbReference>
<feature type="transmembrane region" description="Helical" evidence="5">
    <location>
        <begin position="27"/>
        <end position="55"/>
    </location>
</feature>
<dbReference type="GeneID" id="54469173"/>
<evidence type="ECO:0000256" key="1">
    <source>
        <dbReference type="ARBA" id="ARBA00004141"/>
    </source>
</evidence>
<feature type="transmembrane region" description="Helical" evidence="5">
    <location>
        <begin position="257"/>
        <end position="278"/>
    </location>
</feature>
<dbReference type="SUPFAM" id="SSF81321">
    <property type="entry name" value="Family A G protein-coupled receptor-like"/>
    <property type="match status" value="1"/>
</dbReference>
<evidence type="ECO:0008006" key="9">
    <source>
        <dbReference type="Google" id="ProtNLM"/>
    </source>
</evidence>
<feature type="transmembrane region" description="Helical" evidence="5">
    <location>
        <begin position="227"/>
        <end position="251"/>
    </location>
</feature>
<evidence type="ECO:0000256" key="4">
    <source>
        <dbReference type="ARBA" id="ARBA00023136"/>
    </source>
</evidence>
<feature type="transmembrane region" description="Helical" evidence="5">
    <location>
        <begin position="98"/>
        <end position="115"/>
    </location>
</feature>
<feature type="transmembrane region" description="Helical" evidence="5">
    <location>
        <begin position="122"/>
        <end position="145"/>
    </location>
</feature>
<accession>A0A6A6YHG5</accession>
<dbReference type="GO" id="GO:0007189">
    <property type="term" value="P:adenylate cyclase-activating G protein-coupled receptor signaling pathway"/>
    <property type="evidence" value="ECO:0007669"/>
    <property type="project" value="TreeGrafter"/>
</dbReference>
<evidence type="ECO:0000313" key="7">
    <source>
        <dbReference type="Proteomes" id="UP000504636"/>
    </source>
</evidence>
<dbReference type="GO" id="GO:0004930">
    <property type="term" value="F:G protein-coupled receptor activity"/>
    <property type="evidence" value="ECO:0007669"/>
    <property type="project" value="TreeGrafter"/>
</dbReference>
<reference evidence="6 8" key="1">
    <citation type="journal article" date="2020" name="Stud. Mycol.">
        <title>101 Dothideomycetes genomes: a test case for predicting lifestyles and emergence of pathogens.</title>
        <authorList>
            <person name="Haridas S."/>
            <person name="Albert R."/>
            <person name="Binder M."/>
            <person name="Bloem J."/>
            <person name="Labutti K."/>
            <person name="Salamov A."/>
            <person name="Andreopoulos B."/>
            <person name="Baker S."/>
            <person name="Barry K."/>
            <person name="Bills G."/>
            <person name="Bluhm B."/>
            <person name="Cannon C."/>
            <person name="Castanera R."/>
            <person name="Culley D."/>
            <person name="Daum C."/>
            <person name="Ezra D."/>
            <person name="Gonzalez J."/>
            <person name="Henrissat B."/>
            <person name="Kuo A."/>
            <person name="Liang C."/>
            <person name="Lipzen A."/>
            <person name="Lutzoni F."/>
            <person name="Magnuson J."/>
            <person name="Mondo S."/>
            <person name="Nolan M."/>
            <person name="Ohm R."/>
            <person name="Pangilinan J."/>
            <person name="Park H.-J."/>
            <person name="Ramirez L."/>
            <person name="Alfaro M."/>
            <person name="Sun H."/>
            <person name="Tritt A."/>
            <person name="Yoshinaga Y."/>
            <person name="Zwiers L.-H."/>
            <person name="Turgeon B."/>
            <person name="Goodwin S."/>
            <person name="Spatafora J."/>
            <person name="Crous P."/>
            <person name="Grigoriev I."/>
        </authorList>
    </citation>
    <scope>NUCLEOTIDE SEQUENCE</scope>
    <source>
        <strain evidence="6 8">CBS 304.34</strain>
    </source>
</reference>
<evidence type="ECO:0000313" key="6">
    <source>
        <dbReference type="EMBL" id="KAF2807444.1"/>
    </source>
</evidence>
<dbReference type="EMBL" id="MU003705">
    <property type="protein sequence ID" value="KAF2807444.1"/>
    <property type="molecule type" value="Genomic_DNA"/>
</dbReference>
<evidence type="ECO:0000256" key="2">
    <source>
        <dbReference type="ARBA" id="ARBA00022692"/>
    </source>
</evidence>
<protein>
    <recommendedName>
        <fullName evidence="9">G-protein coupled receptors family 1 profile domain-containing protein</fullName>
    </recommendedName>
</protein>
<evidence type="ECO:0000256" key="3">
    <source>
        <dbReference type="ARBA" id="ARBA00022989"/>
    </source>
</evidence>
<feature type="transmembrane region" description="Helical" evidence="5">
    <location>
        <begin position="174"/>
        <end position="194"/>
    </location>
</feature>
<keyword evidence="4 5" id="KW-0472">Membrane</keyword>
<evidence type="ECO:0000256" key="5">
    <source>
        <dbReference type="SAM" id="Phobius"/>
    </source>
</evidence>
<proteinExistence type="predicted"/>
<dbReference type="PANTHER" id="PTHR23112">
    <property type="entry name" value="G PROTEIN-COUPLED RECEPTOR 157-RELATED"/>
    <property type="match status" value="1"/>
</dbReference>
<sequence length="372" mass="41906">MAFNSRAEMFPFPYSIDPMPRGMREGLIGVAIFATFSVLSTSVLIALIAHCLYTWRYCYRQYIQANQYVLFILNLLIADFQPALALMISWHWVGLGKIIAPTTACFTQAWFLHIGDVASGAFVLAVAVHTNIVAIWIFAIVMTNIGPILHKNSFFTRAGAWCWVSPKYESERLFFHYLWIFIDQASTLRIYLYLFHRMRNQLQDPKSGLSYESATTKSLWRATWYMFLYAGAYLVLISPLAIGSMIAMSGYTLPDAYLLVAGCVMTSCGCVDVLTYTYTHRTLVSSAPEVSEQQRRSASPPRHIIKDSIELHGLGLETEITGPVRAVPAKYQKGVRSHEDLTFPPTVARHALSAEPAVDTRHDTGGFNFELR</sequence>
<keyword evidence="3 5" id="KW-1133">Transmembrane helix</keyword>
<dbReference type="OrthoDB" id="100006at2759"/>